<evidence type="ECO:0000256" key="2">
    <source>
        <dbReference type="SAM" id="Phobius"/>
    </source>
</evidence>
<feature type="domain" description="FimV N-terminal" evidence="3">
    <location>
        <begin position="25"/>
        <end position="125"/>
    </location>
</feature>
<feature type="compositionally biased region" description="Basic and acidic residues" evidence="1">
    <location>
        <begin position="718"/>
        <end position="727"/>
    </location>
</feature>
<feature type="compositionally biased region" description="Low complexity" evidence="1">
    <location>
        <begin position="433"/>
        <end position="446"/>
    </location>
</feature>
<keyword evidence="2" id="KW-0472">Membrane</keyword>
<comment type="caution">
    <text evidence="4">The sequence shown here is derived from an EMBL/GenBank/DDBJ whole genome shotgun (WGS) entry which is preliminary data.</text>
</comment>
<dbReference type="Proteomes" id="UP001308776">
    <property type="component" value="Unassembled WGS sequence"/>
</dbReference>
<dbReference type="EMBL" id="JAQGFR010000230">
    <property type="protein sequence ID" value="MEB8514727.1"/>
    <property type="molecule type" value="Genomic_DNA"/>
</dbReference>
<evidence type="ECO:0000259" key="3">
    <source>
        <dbReference type="Pfam" id="PF25800"/>
    </source>
</evidence>
<dbReference type="InterPro" id="IPR020011">
    <property type="entry name" value="FimV_C"/>
</dbReference>
<dbReference type="NCBIfam" id="TIGR03505">
    <property type="entry name" value="FimV_core"/>
    <property type="match status" value="1"/>
</dbReference>
<dbReference type="Gene3D" id="1.20.58.2200">
    <property type="match status" value="1"/>
</dbReference>
<gene>
    <name evidence="4" type="ORF">OW717_11845</name>
</gene>
<dbReference type="RefSeq" id="WP_081257994.1">
    <property type="nucleotide sequence ID" value="NZ_JAAZUC010000011.1"/>
</dbReference>
<evidence type="ECO:0000313" key="4">
    <source>
        <dbReference type="EMBL" id="MEB8514727.1"/>
    </source>
</evidence>
<evidence type="ECO:0000313" key="5">
    <source>
        <dbReference type="Proteomes" id="UP001308776"/>
    </source>
</evidence>
<feature type="region of interest" description="Disordered" evidence="1">
    <location>
        <begin position="405"/>
        <end position="447"/>
    </location>
</feature>
<keyword evidence="2" id="KW-0812">Transmembrane</keyword>
<organism evidence="4 5">
    <name type="scientific">Acidithiobacillus ferriphilus</name>
    <dbReference type="NCBI Taxonomy" id="1689834"/>
    <lineage>
        <taxon>Bacteria</taxon>
        <taxon>Pseudomonadati</taxon>
        <taxon>Pseudomonadota</taxon>
        <taxon>Acidithiobacillia</taxon>
        <taxon>Acidithiobacillales</taxon>
        <taxon>Acidithiobacillaceae</taxon>
        <taxon>Acidithiobacillus</taxon>
    </lineage>
</organism>
<feature type="region of interest" description="Disordered" evidence="1">
    <location>
        <begin position="708"/>
        <end position="727"/>
    </location>
</feature>
<reference evidence="4 5" key="1">
    <citation type="submission" date="2022-11" db="EMBL/GenBank/DDBJ databases">
        <title>Comparative genomics analysis of Acidithiobacillus ferriphilus.</title>
        <authorList>
            <person name="Ma L."/>
        </authorList>
    </citation>
    <scope>NUCLEOTIDE SEQUENCE [LARGE SCALE GENOMIC DNA]</scope>
    <source>
        <strain evidence="4 5">DY15</strain>
    </source>
</reference>
<sequence>MMDRKNWLWVMAGMGLLLPGMAQALGLGGLHVLSAPGEPFRAEISIQSLNPQSEASLSAGLAPASAFAMINLPKASVLDHWHFTVRSGDRPAILISSPLPLTQPALHFLVQMDWSGGQMVREYAAYNAGANVVSAPRTMMMSAPQHSTSPTMPQPDRRAVPARIYHGWSRVNRYGPVPVNGSLFQAAQDITRSSAVTLDQVMAALVKANPRAFKGGNPAYLYAGSMLMVPSLAQVQSVSPAQASAWLSAQRAGNSASVAAAPAAMPPASVPVAAVPAAVKTAGNSTHLVLSSAPAASAAVASATSVATTGQLPMADTVLRDDKQKLMAEVASLGQRLNAETRLLASQEVQLATLSRTTDNSGFFNDFPLLVSVGGNILLLLLFLWMLRRQKEAERRQREIAQRISTLSAAPKGASPQPQSPTPVPSAAPAPTPVVSSPSSIQPAAVGTPVHDALPSRAVSANHPEESAKDAYVGAEVDPLEQVDLYLTYGKAEQAVSVLNESLEANPRRKELYVKLLDIYANLDRHEAYLDLAERMRGRFGPHNAAWQEVALQGARLFPGNALFASSAEEATAIVSEPVNETLSPAEPVEESAAHAPLDVLDFHFDDAPVEPTAAAEEAFPPEEKARLLQDIDEQFRLMDETRETNETLDIDSNSEESLAAWETPAAGEAYAAKDVADWDAVGTKLDLAKAYMEMGEGESARDLLMEVTREGSSAQQEEARQLLKTL</sequence>
<dbReference type="InterPro" id="IPR020012">
    <property type="entry name" value="LysM_FimV"/>
</dbReference>
<name>A0ABU6FRP4_9PROT</name>
<feature type="transmembrane region" description="Helical" evidence="2">
    <location>
        <begin position="367"/>
        <end position="387"/>
    </location>
</feature>
<dbReference type="NCBIfam" id="TIGR03504">
    <property type="entry name" value="FimV_Cterm"/>
    <property type="match status" value="1"/>
</dbReference>
<dbReference type="InterPro" id="IPR057840">
    <property type="entry name" value="FimV_N"/>
</dbReference>
<feature type="compositionally biased region" description="Pro residues" evidence="1">
    <location>
        <begin position="418"/>
        <end position="432"/>
    </location>
</feature>
<protein>
    <submittedName>
        <fullName evidence="4">Motility protein FimV</fullName>
    </submittedName>
</protein>
<keyword evidence="2" id="KW-1133">Transmembrane helix</keyword>
<keyword evidence="5" id="KW-1185">Reference proteome</keyword>
<dbReference type="Pfam" id="PF25800">
    <property type="entry name" value="FimV_N"/>
    <property type="match status" value="1"/>
</dbReference>
<proteinExistence type="predicted"/>
<accession>A0ABU6FRP4</accession>
<dbReference type="InterPro" id="IPR038440">
    <property type="entry name" value="FimV_C_sf"/>
</dbReference>
<evidence type="ECO:0000256" key="1">
    <source>
        <dbReference type="SAM" id="MobiDB-lite"/>
    </source>
</evidence>